<dbReference type="Proteomes" id="UP000217289">
    <property type="component" value="Chromosome"/>
</dbReference>
<keyword evidence="1" id="KW-0472">Membrane</keyword>
<evidence type="ECO:0000256" key="1">
    <source>
        <dbReference type="SAM" id="Phobius"/>
    </source>
</evidence>
<gene>
    <name evidence="2" type="ORF">MEBOL_000347</name>
</gene>
<keyword evidence="3" id="KW-1185">Reference proteome</keyword>
<evidence type="ECO:0000313" key="2">
    <source>
        <dbReference type="EMBL" id="ATB26912.1"/>
    </source>
</evidence>
<dbReference type="KEGG" id="mbd:MEBOL_000347"/>
<dbReference type="OrthoDB" id="5517387at2"/>
<dbReference type="EMBL" id="CP022163">
    <property type="protein sequence ID" value="ATB26912.1"/>
    <property type="molecule type" value="Genomic_DNA"/>
</dbReference>
<feature type="transmembrane region" description="Helical" evidence="1">
    <location>
        <begin position="93"/>
        <end position="112"/>
    </location>
</feature>
<feature type="transmembrane region" description="Helical" evidence="1">
    <location>
        <begin position="68"/>
        <end position="87"/>
    </location>
</feature>
<dbReference type="AlphaFoldDB" id="A0A250I6X6"/>
<organism evidence="2 3">
    <name type="scientific">Melittangium boletus DSM 14713</name>
    <dbReference type="NCBI Taxonomy" id="1294270"/>
    <lineage>
        <taxon>Bacteria</taxon>
        <taxon>Pseudomonadati</taxon>
        <taxon>Myxococcota</taxon>
        <taxon>Myxococcia</taxon>
        <taxon>Myxococcales</taxon>
        <taxon>Cystobacterineae</taxon>
        <taxon>Archangiaceae</taxon>
        <taxon>Melittangium</taxon>
    </lineage>
</organism>
<protein>
    <submittedName>
        <fullName evidence="2">Uncharacterized protein</fullName>
    </submittedName>
</protein>
<dbReference type="RefSeq" id="WP_095975790.1">
    <property type="nucleotide sequence ID" value="NZ_CP022163.1"/>
</dbReference>
<keyword evidence="1" id="KW-0812">Transmembrane</keyword>
<evidence type="ECO:0000313" key="3">
    <source>
        <dbReference type="Proteomes" id="UP000217289"/>
    </source>
</evidence>
<accession>A0A250I6X6</accession>
<sequence>MRYRVRTPDGELDYLSFREVELAYIQGLVGPDDEVREEGQTLWRKASTIPLLARARPPDKGLMARGQLFAVVGAVLMGIWALMLIMSESWSRRGLGIVLALATSALLTRVTYKAFKRPGGTR</sequence>
<reference evidence="2 3" key="1">
    <citation type="submission" date="2017-06" db="EMBL/GenBank/DDBJ databases">
        <authorList>
            <person name="Kim H.J."/>
            <person name="Triplett B.A."/>
        </authorList>
    </citation>
    <scope>NUCLEOTIDE SEQUENCE [LARGE SCALE GENOMIC DNA]</scope>
    <source>
        <strain evidence="2 3">DSM 14713</strain>
    </source>
</reference>
<proteinExistence type="predicted"/>
<name>A0A250I6X6_9BACT</name>
<keyword evidence="1" id="KW-1133">Transmembrane helix</keyword>